<dbReference type="Gene3D" id="3.30.1370.130">
    <property type="match status" value="1"/>
</dbReference>
<dbReference type="GO" id="GO:0009306">
    <property type="term" value="P:protein secretion"/>
    <property type="evidence" value="ECO:0007669"/>
    <property type="project" value="InterPro"/>
</dbReference>
<gene>
    <name evidence="10" type="ORF">COV72_02410</name>
</gene>
<evidence type="ECO:0000256" key="6">
    <source>
        <dbReference type="RuleBase" id="RU004003"/>
    </source>
</evidence>
<dbReference type="GO" id="GO:0015627">
    <property type="term" value="C:type II protein secretion system complex"/>
    <property type="evidence" value="ECO:0007669"/>
    <property type="project" value="TreeGrafter"/>
</dbReference>
<dbReference type="SMART" id="SM00965">
    <property type="entry name" value="STN"/>
    <property type="match status" value="1"/>
</dbReference>
<dbReference type="Pfam" id="PF00263">
    <property type="entry name" value="Secretin"/>
    <property type="match status" value="1"/>
</dbReference>
<dbReference type="Pfam" id="PF07660">
    <property type="entry name" value="STN"/>
    <property type="match status" value="1"/>
</dbReference>
<dbReference type="PANTHER" id="PTHR30332">
    <property type="entry name" value="PROBABLE GENERAL SECRETION PATHWAY PROTEIN D"/>
    <property type="match status" value="1"/>
</dbReference>
<evidence type="ECO:0000256" key="1">
    <source>
        <dbReference type="ARBA" id="ARBA00004370"/>
    </source>
</evidence>
<dbReference type="SUPFAM" id="SSF48452">
    <property type="entry name" value="TPR-like"/>
    <property type="match status" value="1"/>
</dbReference>
<dbReference type="PROSITE" id="PS00875">
    <property type="entry name" value="T2SP_D"/>
    <property type="match status" value="1"/>
</dbReference>
<reference evidence="10 11" key="1">
    <citation type="submission" date="2017-09" db="EMBL/GenBank/DDBJ databases">
        <title>Depth-based differentiation of microbial function through sediment-hosted aquifers and enrichment of novel symbionts in the deep terrestrial subsurface.</title>
        <authorList>
            <person name="Probst A.J."/>
            <person name="Ladd B."/>
            <person name="Jarett J.K."/>
            <person name="Geller-Mcgrath D.E."/>
            <person name="Sieber C.M."/>
            <person name="Emerson J.B."/>
            <person name="Anantharaman K."/>
            <person name="Thomas B.C."/>
            <person name="Malmstrom R."/>
            <person name="Stieglmeier M."/>
            <person name="Klingl A."/>
            <person name="Woyke T."/>
            <person name="Ryan C.M."/>
            <person name="Banfield J.F."/>
        </authorList>
    </citation>
    <scope>NUCLEOTIDE SEQUENCE [LARGE SCALE GENOMIC DNA]</scope>
    <source>
        <strain evidence="10">CG11_big_fil_rev_8_21_14_0_20_42_13</strain>
    </source>
</reference>
<dbReference type="InterPro" id="IPR019734">
    <property type="entry name" value="TPR_rpt"/>
</dbReference>
<proteinExistence type="inferred from homology"/>
<dbReference type="PANTHER" id="PTHR30332:SF24">
    <property type="entry name" value="SECRETIN GSPD-RELATED"/>
    <property type="match status" value="1"/>
</dbReference>
<evidence type="ECO:0000256" key="4">
    <source>
        <dbReference type="ARBA" id="ARBA00023136"/>
    </source>
</evidence>
<dbReference type="Pfam" id="PF13174">
    <property type="entry name" value="TPR_6"/>
    <property type="match status" value="1"/>
</dbReference>
<dbReference type="GO" id="GO:0009279">
    <property type="term" value="C:cell outer membrane"/>
    <property type="evidence" value="ECO:0007669"/>
    <property type="project" value="UniProtKB-SubCell"/>
</dbReference>
<dbReference type="PRINTS" id="PR00811">
    <property type="entry name" value="BCTERIALGSPD"/>
</dbReference>
<dbReference type="Proteomes" id="UP000229641">
    <property type="component" value="Unassembled WGS sequence"/>
</dbReference>
<dbReference type="InterPro" id="IPR011662">
    <property type="entry name" value="Secretin/TonB_short_N"/>
</dbReference>
<dbReference type="EMBL" id="PCWA01000035">
    <property type="protein sequence ID" value="PIQ89497.1"/>
    <property type="molecule type" value="Genomic_DNA"/>
</dbReference>
<dbReference type="InterPro" id="IPR050810">
    <property type="entry name" value="Bact_Secretion_Sys_Channel"/>
</dbReference>
<keyword evidence="2 7" id="KW-0813">Transport</keyword>
<accession>A0A2H0LYN5</accession>
<comment type="subcellular location">
    <subcellularLocation>
        <location evidence="7">Cell outer membrane</location>
    </subcellularLocation>
    <subcellularLocation>
        <location evidence="1">Membrane</location>
    </subcellularLocation>
</comment>
<name>A0A2H0LYN5_9BACT</name>
<evidence type="ECO:0000256" key="2">
    <source>
        <dbReference type="ARBA" id="ARBA00022448"/>
    </source>
</evidence>
<organism evidence="10 11">
    <name type="scientific">Candidatus Ghiorseimicrobium undicola</name>
    <dbReference type="NCBI Taxonomy" id="1974746"/>
    <lineage>
        <taxon>Bacteria</taxon>
        <taxon>Pseudomonadati</taxon>
        <taxon>Candidatus Omnitrophota</taxon>
        <taxon>Candidatus Ghiorseimicrobium</taxon>
    </lineage>
</organism>
<dbReference type="InterPro" id="IPR001775">
    <property type="entry name" value="GspD/PilQ"/>
</dbReference>
<feature type="domain" description="Secretin/TonB short N-terminal" evidence="9">
    <location>
        <begin position="108"/>
        <end position="156"/>
    </location>
</feature>
<dbReference type="InterPro" id="IPR004845">
    <property type="entry name" value="T2SS_GspD_CS"/>
</dbReference>
<dbReference type="Gene3D" id="1.25.40.10">
    <property type="entry name" value="Tetratricopeptide repeat domain"/>
    <property type="match status" value="1"/>
</dbReference>
<comment type="similarity">
    <text evidence="6">Belongs to the bacterial secretin family.</text>
</comment>
<evidence type="ECO:0000256" key="8">
    <source>
        <dbReference type="SAM" id="SignalP"/>
    </source>
</evidence>
<evidence type="ECO:0000256" key="7">
    <source>
        <dbReference type="RuleBase" id="RU004004"/>
    </source>
</evidence>
<protein>
    <recommendedName>
        <fullName evidence="9">Secretin/TonB short N-terminal domain-containing protein</fullName>
    </recommendedName>
</protein>
<dbReference type="InterPro" id="IPR004846">
    <property type="entry name" value="T2SS/T3SS_dom"/>
</dbReference>
<feature type="chain" id="PRO_5013930550" description="Secretin/TonB short N-terminal domain-containing protein" evidence="8">
    <location>
        <begin position="27"/>
        <end position="587"/>
    </location>
</feature>
<dbReference type="InterPro" id="IPR005644">
    <property type="entry name" value="NolW-like"/>
</dbReference>
<evidence type="ECO:0000256" key="3">
    <source>
        <dbReference type="ARBA" id="ARBA00022729"/>
    </source>
</evidence>
<feature type="signal peptide" evidence="8">
    <location>
        <begin position="1"/>
        <end position="26"/>
    </location>
</feature>
<dbReference type="InterPro" id="IPR038591">
    <property type="entry name" value="NolW-like_sf"/>
</dbReference>
<dbReference type="InterPro" id="IPR011990">
    <property type="entry name" value="TPR-like_helical_dom_sf"/>
</dbReference>
<comment type="caution">
    <text evidence="10">The sequence shown here is derived from an EMBL/GenBank/DDBJ whole genome shotgun (WGS) entry which is preliminary data.</text>
</comment>
<evidence type="ECO:0000259" key="9">
    <source>
        <dbReference type="SMART" id="SM00965"/>
    </source>
</evidence>
<evidence type="ECO:0000313" key="10">
    <source>
        <dbReference type="EMBL" id="PIQ89497.1"/>
    </source>
</evidence>
<dbReference type="Pfam" id="PF03958">
    <property type="entry name" value="Secretin_N"/>
    <property type="match status" value="1"/>
</dbReference>
<keyword evidence="5" id="KW-0998">Cell outer membrane</keyword>
<dbReference type="AlphaFoldDB" id="A0A2H0LYN5"/>
<dbReference type="Gene3D" id="3.30.1370.120">
    <property type="match status" value="1"/>
</dbReference>
<evidence type="ECO:0000313" key="11">
    <source>
        <dbReference type="Proteomes" id="UP000229641"/>
    </source>
</evidence>
<sequence length="587" mass="65257">MRIIKNAVCFFLAVCFLLGFPLGVFAEVAEDYFQSAAQYYLRGDLEQARIQLDTARKIDPNYEPANKLNSLIKEKIGLGEKGDTLLSLDFHDADITVVLQALSKAYGLNIIAGEKVNGKVTVSFREVNLEQALDAVLKVNGYTYERKNNIITVLPEKGDKETLVIPLKYSSADAVKEMFAKTISVDGAIEVHREANSLVVTDLSGNIKKIKTLMKDVDVPPVQISIEAKLVDIQSKDLRALGVKYTADYTDTDIFGHRGSSNTTEEEIKGTFDLGEESSSLSGGQFSLETFNIKHWVADATIDALISKQKAHLLASPSITTLNNSEAKIIIGEKVPYREETQTPVGTTETTNFIDVGISLSVTPRVSDDEYVTMTIHPEVSSVSELLDAGPRITTREADTVVRVRDGETVVIGGLIKNQNDGVRSRIPILGNIPILGLLFSNKSEDRLQTELAVFITPHIVRPGVKTKLENTFSPVSAESLYTRAMNLIDRLGVETWDRTKEETLREAASIFEQLIKDYSSSEKADDALYNLGMIYYREKSLKNLDKSKAAFEQLLKWYPESRYVSRAQTILKKIASIQKREKARKK</sequence>
<evidence type="ECO:0000256" key="5">
    <source>
        <dbReference type="ARBA" id="ARBA00023237"/>
    </source>
</evidence>
<keyword evidence="3 8" id="KW-0732">Signal</keyword>
<keyword evidence="4" id="KW-0472">Membrane</keyword>